<evidence type="ECO:0000313" key="8">
    <source>
        <dbReference type="Proteomes" id="UP001516023"/>
    </source>
</evidence>
<dbReference type="Gene3D" id="1.25.10.10">
    <property type="entry name" value="Leucine-rich Repeat Variant"/>
    <property type="match status" value="1"/>
</dbReference>
<dbReference type="Pfam" id="PF11919">
    <property type="entry name" value="PSME4_C"/>
    <property type="match status" value="1"/>
</dbReference>
<evidence type="ECO:0000256" key="4">
    <source>
        <dbReference type="ARBA" id="ARBA00023204"/>
    </source>
</evidence>
<keyword evidence="8" id="KW-1185">Reference proteome</keyword>
<name>A0ABD3PW38_9STRA</name>
<dbReference type="Pfam" id="PF16507">
    <property type="entry name" value="HEAT_PSME4_mid"/>
    <property type="match status" value="1"/>
</dbReference>
<dbReference type="GO" id="GO:0006281">
    <property type="term" value="P:DNA repair"/>
    <property type="evidence" value="ECO:0007669"/>
    <property type="project" value="UniProtKB-KW"/>
</dbReference>
<evidence type="ECO:0000313" key="7">
    <source>
        <dbReference type="EMBL" id="KAL3791451.1"/>
    </source>
</evidence>
<dbReference type="InterPro" id="IPR016024">
    <property type="entry name" value="ARM-type_fold"/>
</dbReference>
<sequence length="2390" mass="267641">FSRHLEPSFLETSCDLSAFVSWLSHNWENCTALKCGQQRTLTTPDKLRFLISARLALSNHLRNRAMPPTPRPHAFHLQLPPHHRAPKDQGGDVGGLPYVTIHAYNKAQSIWKMVKSLEVAVDLYCEVAANKKTGDDTLEQDEGDDEADDCEEMPITMPELVKKCSRLHTQLTSLYALKHNGFTQFELCQIILKVLTLLSATVDVRIERRNNTDGEFRGNDACAEVQQSVSAMVIDDTLASHGNKQQQGRTVSLHFDNMGYILGGKFTDEEQSDSMLKRLSDGRRVIDMEEGNNVNVTYNENIEDSADELNFNQAQQHLEQDLSRPLALPAPAREALLSVALLLLSKKEQLRSVSNSAIFHKTTDKEPHHHVDDRWMLILDWRSLLRMLLRTAPYLDEHKAGTPPMNSPSRTNAVLKRTVQLIRSSRRFFDQGIRPPGYNGQFVTALDATARVLWSNLKSDILYHSHSNSCFRALILLYLFHPSKCTSAFYLEVMPQWMSSWSNVDRCPEFDFLWMVMFCRARKYVGRRDYDWGGLRRLLLTHAGYWLQIPVGGVSSDKSFPRVGRAGKRSFPRSLKLFVGVDSSYEEGIDFVAKLTKLLMHCSGPPGATGIGNVDDDFDMGCQNDTEQHAIQVSDGTSDILRFFLFVKPYFNPSNVGAWTFPLGAFLHYFSYELSHRIGVVAALKTLKNHHADAISQLYIEEPYLNSINIPGHEIVAYLDILLPLCQQALYSKNGTVSHAGETALLYLAQVDPARVTPPMIDFSLRALGVSSVNLSHQAPAALSALSRLLQPALRHKPSIILSRLPEILQLTLAGIDGNDQNKTTRTLIFYRNLLMWIPCGGSVPLPDVNQEEVLGDSGHEGIIQVGMHLMDSRYSIVSSSSYQKAVNALPPNSIFTHCDGIKESQSTDMLMQEAMMAMSDWSLSFLDRIFELLRAAGEQEKHGKSYGPGSSHASSDVALAKNVSRILKETLTFFFASMDEETYSSALRYVTNFITEETLPLAVKDASILCQAVASTRVEQNGVDRSPGLDALVPILTENLEHRSNKTAIYRLRCLAGAVRYGGRALLAHSNKISSAIAYAISKSDDKVLLKTGCKLLRHALASQCEEYPIAQCFHPIRVKDEHIVTALGASVRLRGDRVLWHIPSGYQIDFCVGLLDRFALAPLKDLGRFDNNFSLQQWRHCLRLLRYSLRGCIGLLLDDTPDSILSQEGENCPREKATAALIKLASVESNKILHGLRRRLCLRLIDIMSLIATGTVDCESKLNGLENEGQKKKPSPLSTDPKVCSEVLELSDLLLTRRGAHHKSVNSKSIWRGQKEILSDFVLSSMSNYIMSFRSRSNDELFRGADSVYKDGEDGGKTVSRALLVTRIDLVMQSLTGAASTQIPRRLRKLRGPPSVEARAHLFSLGMTFEKLQSNLLSDVEPVYALEAYEGLIDSLSAMSCHPNINVRGDAIGIGKLASHCNMTRSISRPDLLHILRPLEYAFTRYGWVIKPRIPRLLAAISLRDEDLDAKFGILSCARLVGQVNSQGKRTRLAEAMKGVTKLLGCPKVISGLLSTEENRFKIAERLCSTQRVQSLLPHEELAKFVHYVISIFLSIRSRFYSLPRATATDQVQHELCLMFLLDALADNSARSKGTLDSSEAAIDSTHNGNDAFDIHWKNRLVAAWLLTNFVDEVDLVLDNPTIMSRVWSTCFKLIEEESGQPLQRVSVGLLGRLVFLALVDMSQCGISNETTEFPDVSVLRNVFLRDGFCRHFAYALAFDHREDNSVGGGHSAQWSSGVDEILRDATSNLAPKTLYPFQRISQTSSTFKIQHCQLVEGILLAIGRDHAKISAGYLLAYAKELVASLPSEDQRNQLVASAEIFAGVCRAMLKYSSIDEKASVWDILLLPFLDEAVPIMPNAFISAFFDAIRYGIHHFPPRFFHSLLKWCVVKVQGTLWQHEMAKEDVEDSGKLSDRFTLQSKYLLLVQAVLIELDSDDDTGAACQLPWYTNMLLRSPRRYSLVATSAEAELGQSWQYVSSNLIPCLLNAIGHPYEKCRDHIASCLFRMCYCHRKFLNIARSQGTDSESADPGVEILKSLQSIRASGKYSFREKMRALGTSRKFVACCIHWGDAKHEFSEFIIPLLQLAFESLQPIGGEVSPENHGLEADLVKGYRYAIADMSSSCVVAYGLKDDMTRVLAILKSMAEHECWQVRQASAHFLRCFQGNHKFLLSDEQEELLMSIAVSLLADDRREVSSAAMSVLTGIISILPEASLNDLVSKYIIIANKSLKKKRRKTDTSHELTQDEPELALTKEKERATRQQKSVFFLCAVIMSRPYDVPSYVPIALEALSKHSFEQRASLGVREVVKMCCSEFKRTHTDNWEAHRKQFTQVQLEALDDVVSTPHYYA</sequence>
<protein>
    <recommendedName>
        <fullName evidence="9">Non-specific serine/threonine protein kinase</fullName>
    </recommendedName>
</protein>
<comment type="caution">
    <text evidence="7">The sequence shown here is derived from an EMBL/GenBank/DDBJ whole genome shotgun (WGS) entry which is preliminary data.</text>
</comment>
<evidence type="ECO:0000256" key="3">
    <source>
        <dbReference type="ARBA" id="ARBA00022763"/>
    </source>
</evidence>
<dbReference type="PANTHER" id="PTHR32170:SF3">
    <property type="entry name" value="PROTEASOME ACTIVATOR COMPLEX SUBUNIT 4"/>
    <property type="match status" value="1"/>
</dbReference>
<dbReference type="InterPro" id="IPR021843">
    <property type="entry name" value="PSME4_C"/>
</dbReference>
<evidence type="ECO:0000259" key="6">
    <source>
        <dbReference type="Pfam" id="PF16507"/>
    </source>
</evidence>
<dbReference type="PANTHER" id="PTHR32170">
    <property type="entry name" value="PROTEASOME ACTIVATOR COMPLEX SUBUNIT 4"/>
    <property type="match status" value="1"/>
</dbReference>
<evidence type="ECO:0008006" key="9">
    <source>
        <dbReference type="Google" id="ProtNLM"/>
    </source>
</evidence>
<dbReference type="SUPFAM" id="SSF48371">
    <property type="entry name" value="ARM repeat"/>
    <property type="match status" value="1"/>
</dbReference>
<evidence type="ECO:0000259" key="5">
    <source>
        <dbReference type="Pfam" id="PF11919"/>
    </source>
</evidence>
<feature type="domain" description="Proteasome activator Blm10 middle HEAT repeats region" evidence="6">
    <location>
        <begin position="647"/>
        <end position="1171"/>
    </location>
</feature>
<keyword evidence="3" id="KW-0227">DNA damage</keyword>
<gene>
    <name evidence="7" type="ORF">HJC23_011507</name>
</gene>
<dbReference type="InterPro" id="IPR032430">
    <property type="entry name" value="Blm10_mid"/>
</dbReference>
<evidence type="ECO:0000256" key="1">
    <source>
        <dbReference type="ARBA" id="ARBA00005739"/>
    </source>
</evidence>
<comment type="similarity">
    <text evidence="1">Belongs to the BLM10 family.</text>
</comment>
<dbReference type="Proteomes" id="UP001516023">
    <property type="component" value="Unassembled WGS sequence"/>
</dbReference>
<dbReference type="EMBL" id="JABMIG020000114">
    <property type="protein sequence ID" value="KAL3791451.1"/>
    <property type="molecule type" value="Genomic_DNA"/>
</dbReference>
<organism evidence="7 8">
    <name type="scientific">Cyclotella cryptica</name>
    <dbReference type="NCBI Taxonomy" id="29204"/>
    <lineage>
        <taxon>Eukaryota</taxon>
        <taxon>Sar</taxon>
        <taxon>Stramenopiles</taxon>
        <taxon>Ochrophyta</taxon>
        <taxon>Bacillariophyta</taxon>
        <taxon>Coscinodiscophyceae</taxon>
        <taxon>Thalassiosirophycidae</taxon>
        <taxon>Stephanodiscales</taxon>
        <taxon>Stephanodiscaceae</taxon>
        <taxon>Cyclotella</taxon>
    </lineage>
</organism>
<reference evidence="7 8" key="1">
    <citation type="journal article" date="2020" name="G3 (Bethesda)">
        <title>Improved Reference Genome for Cyclotella cryptica CCMP332, a Model for Cell Wall Morphogenesis, Salinity Adaptation, and Lipid Production in Diatoms (Bacillariophyta).</title>
        <authorList>
            <person name="Roberts W.R."/>
            <person name="Downey K.M."/>
            <person name="Ruck E.C."/>
            <person name="Traller J.C."/>
            <person name="Alverson A.J."/>
        </authorList>
    </citation>
    <scope>NUCLEOTIDE SEQUENCE [LARGE SCALE GENOMIC DNA]</scope>
    <source>
        <strain evidence="7 8">CCMP332</strain>
    </source>
</reference>
<accession>A0ABD3PW38</accession>
<dbReference type="InterPro" id="IPR035309">
    <property type="entry name" value="PSME4"/>
</dbReference>
<evidence type="ECO:0000256" key="2">
    <source>
        <dbReference type="ARBA" id="ARBA00022737"/>
    </source>
</evidence>
<keyword evidence="2" id="KW-0677">Repeat</keyword>
<dbReference type="InterPro" id="IPR011989">
    <property type="entry name" value="ARM-like"/>
</dbReference>
<feature type="domain" description="Proteasome activator complex subunit 4 C-terminal" evidence="5">
    <location>
        <begin position="2302"/>
        <end position="2390"/>
    </location>
</feature>
<proteinExistence type="inferred from homology"/>
<keyword evidence="4" id="KW-0234">DNA repair</keyword>
<feature type="non-terminal residue" evidence="7">
    <location>
        <position position="1"/>
    </location>
</feature>